<organism evidence="1 2">
    <name type="scientific">Stieleria varia</name>
    <dbReference type="NCBI Taxonomy" id="2528005"/>
    <lineage>
        <taxon>Bacteria</taxon>
        <taxon>Pseudomonadati</taxon>
        <taxon>Planctomycetota</taxon>
        <taxon>Planctomycetia</taxon>
        <taxon>Pirellulales</taxon>
        <taxon>Pirellulaceae</taxon>
        <taxon>Stieleria</taxon>
    </lineage>
</organism>
<dbReference type="EMBL" id="SJPN01000001">
    <property type="protein sequence ID" value="TWU08504.1"/>
    <property type="molecule type" value="Genomic_DNA"/>
</dbReference>
<evidence type="ECO:0000313" key="2">
    <source>
        <dbReference type="Proteomes" id="UP000320176"/>
    </source>
</evidence>
<dbReference type="Proteomes" id="UP000320176">
    <property type="component" value="Unassembled WGS sequence"/>
</dbReference>
<comment type="caution">
    <text evidence="1">The sequence shown here is derived from an EMBL/GenBank/DDBJ whole genome shotgun (WGS) entry which is preliminary data.</text>
</comment>
<dbReference type="AlphaFoldDB" id="A0A5C6BDH6"/>
<accession>A0A5C6BDH6</accession>
<gene>
    <name evidence="1" type="ORF">Pla52n_10870</name>
</gene>
<sequence>MGMQDADSSLSGFTRFGAAIVHRLFVQNESLLAMPTSVRPCLTHSRKRNWATEDGATSTLRPKPQQFFGCFTPQDFRNQVVMTRARRQGNGAVIGVCAQRSQFARNHRFDNR</sequence>
<reference evidence="1 2" key="1">
    <citation type="submission" date="2019-02" db="EMBL/GenBank/DDBJ databases">
        <title>Deep-cultivation of Planctomycetes and their phenomic and genomic characterization uncovers novel biology.</title>
        <authorList>
            <person name="Wiegand S."/>
            <person name="Jogler M."/>
            <person name="Boedeker C."/>
            <person name="Pinto D."/>
            <person name="Vollmers J."/>
            <person name="Rivas-Marin E."/>
            <person name="Kohn T."/>
            <person name="Peeters S.H."/>
            <person name="Heuer A."/>
            <person name="Rast P."/>
            <person name="Oberbeckmann S."/>
            <person name="Bunk B."/>
            <person name="Jeske O."/>
            <person name="Meyerdierks A."/>
            <person name="Storesund J.E."/>
            <person name="Kallscheuer N."/>
            <person name="Luecker S."/>
            <person name="Lage O.M."/>
            <person name="Pohl T."/>
            <person name="Merkel B.J."/>
            <person name="Hornburger P."/>
            <person name="Mueller R.-W."/>
            <person name="Bruemmer F."/>
            <person name="Labrenz M."/>
            <person name="Spormann A.M."/>
            <person name="Op Den Camp H."/>
            <person name="Overmann J."/>
            <person name="Amann R."/>
            <person name="Jetten M.S.M."/>
            <person name="Mascher T."/>
            <person name="Medema M.H."/>
            <person name="Devos D.P."/>
            <person name="Kaster A.-K."/>
            <person name="Ovreas L."/>
            <person name="Rohde M."/>
            <person name="Galperin M.Y."/>
            <person name="Jogler C."/>
        </authorList>
    </citation>
    <scope>NUCLEOTIDE SEQUENCE [LARGE SCALE GENOMIC DNA]</scope>
    <source>
        <strain evidence="1 2">Pla52n</strain>
    </source>
</reference>
<protein>
    <submittedName>
        <fullName evidence="1">Uncharacterized protein</fullName>
    </submittedName>
</protein>
<proteinExistence type="predicted"/>
<keyword evidence="2" id="KW-1185">Reference proteome</keyword>
<name>A0A5C6BDH6_9BACT</name>
<evidence type="ECO:0000313" key="1">
    <source>
        <dbReference type="EMBL" id="TWU08504.1"/>
    </source>
</evidence>